<feature type="transmembrane region" description="Helical" evidence="10">
    <location>
        <begin position="1213"/>
        <end position="1232"/>
    </location>
</feature>
<feature type="transmembrane region" description="Helical" evidence="10">
    <location>
        <begin position="654"/>
        <end position="675"/>
    </location>
</feature>
<evidence type="ECO:0000313" key="12">
    <source>
        <dbReference type="EMBL" id="RPD61639.1"/>
    </source>
</evidence>
<evidence type="ECO:0000259" key="11">
    <source>
        <dbReference type="PROSITE" id="PS50893"/>
    </source>
</evidence>
<dbReference type="PROSITE" id="PS00211">
    <property type="entry name" value="ABC_TRANSPORTER_1"/>
    <property type="match status" value="1"/>
</dbReference>
<feature type="transmembrane region" description="Helical" evidence="10">
    <location>
        <begin position="1326"/>
        <end position="1346"/>
    </location>
</feature>
<dbReference type="InterPro" id="IPR003593">
    <property type="entry name" value="AAA+_ATPase"/>
</dbReference>
<feature type="transmembrane region" description="Helical" evidence="10">
    <location>
        <begin position="623"/>
        <end position="648"/>
    </location>
</feature>
<dbReference type="Proteomes" id="UP000313359">
    <property type="component" value="Unassembled WGS sequence"/>
</dbReference>
<feature type="transmembrane region" description="Helical" evidence="10">
    <location>
        <begin position="1476"/>
        <end position="1497"/>
    </location>
</feature>
<comment type="subcellular location">
    <subcellularLocation>
        <location evidence="1">Membrane</location>
        <topology evidence="1">Multi-pass membrane protein</topology>
    </subcellularLocation>
</comment>
<dbReference type="Pfam" id="PF19055">
    <property type="entry name" value="ABC2_membrane_7"/>
    <property type="match status" value="1"/>
</dbReference>
<sequence length="1508" mass="167694">MAADPAQLESFDEQQDTVPELPTASHIAAAYGHAAIHNLEEEHRTHGRSGSSPSSPVTPTIGNPLSRQMSGSSHVDIGFFDPEGVDQLRRTLSRQSTQSRHALHLEPSRPGERQSTHSESTEETLAGPNEPFDFEKTLRDVIKKLDESDIKRRELGVVFQDLRVVGLGASASFQETLGSALNPFNIVHNIQGLLHPATRDILSGFDGVVRPGEMLLVLGRPGSGCSTLLKVLANQRQEYHRVEGDVWYDSLTPDKVEQHYRGDAQYCPEDDVHFPTLTVDQTLRFAATTRTPRSRIDKVPRDVHVDNIVDVLETVFGLRHVKDTLVGDASIRGVSGGEKKRVSISEALASRSLLNSWDNSTRGLDASTALEFVQALRISTDIARQSTIVAIYQAGEQLYEHFDKVCVIYEGKEVYFGPADQARQYFIDMGYEPANRQTTADFLVAVTDPNGRIVRQGYENRVPRTATEFVEHYRQSDIYRANREDMTAYHDQFVGKPERVHHYKQSVKAEHAKHSNKKSPYIVSIPMQARALMRRRVQIIRGGIAAQVIQLASFVVQAIIMGTVFLRVSNTTQSFFSRGGVLFFALLFAALSTMAEIPALFAQRPIVHRQSRAAMYHPFVEGLALTLVDVPITFVTQVVFGILIYFLVGLQQTPGQFFIFLLFTFTNTITMKAWFRALAAAFQSAAPATAVAGLSTLILVLYTGYTIPQPYMIGALRWITWINPLRYGFESLMVNEFHTVDAECATLVPQGPGYEGITIANQACTTVGSVPGVSTVNGNTYIQLSFTYSYSHLWRNFGVLCAFGVGFISILLILTEFNQTLAGESSIMLFKRGAKTDVVKAAEKEASSDEEKGNSVTPNSNSHNSTDLKAMKEATPEVGTFSFHHLDYIVPVGKGATRQLLQDVSGYVPPGKLTALMGESGAGKTTLLNVLAERTTMGVVTGDRLMNGHPLPSDFQAHTGYCQQMDTHQPSSTVREALLFSACLRQPSEVPLEEKKAYVEKVLQMCGLEAYGDAVVGSLGVEHRKRTTIAVELVAKPSLIFLDEPTSGLDSQSAWAITSFLRDLADSGQAIVCTIHQPSAELFQVFDRLLLLKKGGQTVYFGDIGPRSTIMIDYFQRNGARKCGDAENPAEYILEAIGAGATATTAVDWAAAWKKSPEASRLQEDLERIHSEGRSKPPVQARLKGEYPTSWFYQMGLLFQRDASAHWRDPTYLIAKIALNCASALLIGFTFFKAKTTIQGTQNHLFAIFMSMIISVPLSNQLQVPFIEMRNIFEVRERHSRMYSWTALITSQILIEIPWNILGSSLYFLCWFWTVGFPSSRGGFTYFMLGFWFPLYYTTIGQAVAAMSPNAEIAALLFSFLFSFVLTFNGVLQPFSQLGWWRWMYHLSPYTYLIEALLGQAIGKMPIQCSDVELVTIQPPSGQTCAQYLDPFVSASGGYLTNPNATSGCQYCTFSTTDGFLETSFNIFYSHHWRNLGIFAAFICFNVFCIYMFTYIFRIKKGNLFRRS</sequence>
<feature type="transmembrane region" description="Helical" evidence="10">
    <location>
        <begin position="1244"/>
        <end position="1262"/>
    </location>
</feature>
<keyword evidence="4 10" id="KW-0812">Transmembrane</keyword>
<keyword evidence="8 10" id="KW-0472">Membrane</keyword>
<comment type="similarity">
    <text evidence="2">Belongs to the ABC transporter superfamily. ABCG family. PDR (TC 3.A.1.205) subfamily.</text>
</comment>
<dbReference type="Pfam" id="PF06422">
    <property type="entry name" value="PDR_CDR"/>
    <property type="match status" value="2"/>
</dbReference>
<dbReference type="GO" id="GO:0140359">
    <property type="term" value="F:ABC-type transporter activity"/>
    <property type="evidence" value="ECO:0007669"/>
    <property type="project" value="InterPro"/>
</dbReference>
<dbReference type="InterPro" id="IPR034001">
    <property type="entry name" value="ABCG_PDR_1"/>
</dbReference>
<dbReference type="OrthoDB" id="245989at2759"/>
<evidence type="ECO:0000256" key="5">
    <source>
        <dbReference type="ARBA" id="ARBA00022741"/>
    </source>
</evidence>
<keyword evidence="5" id="KW-0547">Nucleotide-binding</keyword>
<feature type="compositionally biased region" description="Low complexity" evidence="9">
    <location>
        <begin position="24"/>
        <end position="37"/>
    </location>
</feature>
<dbReference type="InterPro" id="IPR013525">
    <property type="entry name" value="ABC2_TM"/>
</dbReference>
<dbReference type="InterPro" id="IPR029481">
    <property type="entry name" value="ABC_trans_N"/>
</dbReference>
<name>A0A5C2SER8_9APHY</name>
<dbReference type="Gene3D" id="3.40.50.300">
    <property type="entry name" value="P-loop containing nucleotide triphosphate hydrolases"/>
    <property type="match status" value="2"/>
</dbReference>
<feature type="compositionally biased region" description="Basic and acidic residues" evidence="9">
    <location>
        <begin position="841"/>
        <end position="853"/>
    </location>
</feature>
<dbReference type="STRING" id="1328759.A0A5C2SER8"/>
<feature type="compositionally biased region" description="Polar residues" evidence="9">
    <location>
        <begin position="854"/>
        <end position="866"/>
    </location>
</feature>
<dbReference type="GO" id="GO:0016887">
    <property type="term" value="F:ATP hydrolysis activity"/>
    <property type="evidence" value="ECO:0007669"/>
    <property type="project" value="InterPro"/>
</dbReference>
<dbReference type="InterPro" id="IPR027417">
    <property type="entry name" value="P-loop_NTPase"/>
</dbReference>
<feature type="transmembrane region" description="Helical" evidence="10">
    <location>
        <begin position="687"/>
        <end position="707"/>
    </location>
</feature>
<feature type="transmembrane region" description="Helical" evidence="10">
    <location>
        <begin position="1283"/>
        <end position="1314"/>
    </location>
</feature>
<evidence type="ECO:0000256" key="10">
    <source>
        <dbReference type="SAM" id="Phobius"/>
    </source>
</evidence>
<evidence type="ECO:0000313" key="13">
    <source>
        <dbReference type="Proteomes" id="UP000313359"/>
    </source>
</evidence>
<dbReference type="PROSITE" id="PS50893">
    <property type="entry name" value="ABC_TRANSPORTER_2"/>
    <property type="match status" value="2"/>
</dbReference>
<feature type="region of interest" description="Disordered" evidence="9">
    <location>
        <begin position="841"/>
        <end position="866"/>
    </location>
</feature>
<dbReference type="InterPro" id="IPR043926">
    <property type="entry name" value="ABCG_dom"/>
</dbReference>
<dbReference type="SUPFAM" id="SSF52540">
    <property type="entry name" value="P-loop containing nucleoside triphosphate hydrolases"/>
    <property type="match status" value="2"/>
</dbReference>
<dbReference type="CDD" id="cd03232">
    <property type="entry name" value="ABCG_PDR_domain2"/>
    <property type="match status" value="1"/>
</dbReference>
<feature type="region of interest" description="Disordered" evidence="9">
    <location>
        <begin position="1"/>
        <end position="80"/>
    </location>
</feature>
<dbReference type="Pfam" id="PF14510">
    <property type="entry name" value="ABC_trans_N"/>
    <property type="match status" value="1"/>
</dbReference>
<evidence type="ECO:0000256" key="4">
    <source>
        <dbReference type="ARBA" id="ARBA00022692"/>
    </source>
</evidence>
<feature type="domain" description="ABC transporter" evidence="11">
    <location>
        <begin position="884"/>
        <end position="1119"/>
    </location>
</feature>
<gene>
    <name evidence="12" type="ORF">L227DRAFT_499787</name>
</gene>
<keyword evidence="13" id="KW-1185">Reference proteome</keyword>
<dbReference type="EMBL" id="ML122261">
    <property type="protein sequence ID" value="RPD61639.1"/>
    <property type="molecule type" value="Genomic_DNA"/>
</dbReference>
<feature type="transmembrane region" description="Helical" evidence="10">
    <location>
        <begin position="1353"/>
        <end position="1372"/>
    </location>
</feature>
<evidence type="ECO:0000256" key="9">
    <source>
        <dbReference type="SAM" id="MobiDB-lite"/>
    </source>
</evidence>
<proteinExistence type="inferred from homology"/>
<keyword evidence="3" id="KW-0813">Transport</keyword>
<organism evidence="12 13">
    <name type="scientific">Lentinus tigrinus ALCF2SS1-6</name>
    <dbReference type="NCBI Taxonomy" id="1328759"/>
    <lineage>
        <taxon>Eukaryota</taxon>
        <taxon>Fungi</taxon>
        <taxon>Dikarya</taxon>
        <taxon>Basidiomycota</taxon>
        <taxon>Agaricomycotina</taxon>
        <taxon>Agaricomycetes</taxon>
        <taxon>Polyporales</taxon>
        <taxon>Polyporaceae</taxon>
        <taxon>Lentinus</taxon>
    </lineage>
</organism>
<dbReference type="InterPro" id="IPR003439">
    <property type="entry name" value="ABC_transporter-like_ATP-bd"/>
</dbReference>
<accession>A0A5C2SER8</accession>
<dbReference type="InterPro" id="IPR034003">
    <property type="entry name" value="ABCG_PDR_2"/>
</dbReference>
<dbReference type="FunFam" id="3.40.50.300:FF:000054">
    <property type="entry name" value="ABC multidrug transporter atrF"/>
    <property type="match status" value="1"/>
</dbReference>
<dbReference type="InterPro" id="IPR017871">
    <property type="entry name" value="ABC_transporter-like_CS"/>
</dbReference>
<feature type="domain" description="ABC transporter" evidence="11">
    <location>
        <begin position="181"/>
        <end position="435"/>
    </location>
</feature>
<keyword evidence="6" id="KW-0067">ATP-binding</keyword>
<feature type="region of interest" description="Disordered" evidence="9">
    <location>
        <begin position="92"/>
        <end position="132"/>
    </location>
</feature>
<evidence type="ECO:0000256" key="6">
    <source>
        <dbReference type="ARBA" id="ARBA00022840"/>
    </source>
</evidence>
<dbReference type="Pfam" id="PF00005">
    <property type="entry name" value="ABC_tran"/>
    <property type="match status" value="2"/>
</dbReference>
<dbReference type="Pfam" id="PF01061">
    <property type="entry name" value="ABC2_membrane"/>
    <property type="match status" value="2"/>
</dbReference>
<feature type="compositionally biased region" description="Polar residues" evidence="9">
    <location>
        <begin position="61"/>
        <end position="73"/>
    </location>
</feature>
<reference evidence="12" key="1">
    <citation type="journal article" date="2018" name="Genome Biol. Evol.">
        <title>Genomics and development of Lentinus tigrinus, a white-rot wood-decaying mushroom with dimorphic fruiting bodies.</title>
        <authorList>
            <person name="Wu B."/>
            <person name="Xu Z."/>
            <person name="Knudson A."/>
            <person name="Carlson A."/>
            <person name="Chen N."/>
            <person name="Kovaka S."/>
            <person name="LaButti K."/>
            <person name="Lipzen A."/>
            <person name="Pennachio C."/>
            <person name="Riley R."/>
            <person name="Schakwitz W."/>
            <person name="Umezawa K."/>
            <person name="Ohm R.A."/>
            <person name="Grigoriev I.V."/>
            <person name="Nagy L.G."/>
            <person name="Gibbons J."/>
            <person name="Hibbett D."/>
        </authorList>
    </citation>
    <scope>NUCLEOTIDE SEQUENCE [LARGE SCALE GENOMIC DNA]</scope>
    <source>
        <strain evidence="12">ALCF2SS1-6</strain>
    </source>
</reference>
<feature type="compositionally biased region" description="Basic and acidic residues" evidence="9">
    <location>
        <begin position="103"/>
        <end position="120"/>
    </location>
</feature>
<dbReference type="GO" id="GO:0005524">
    <property type="term" value="F:ATP binding"/>
    <property type="evidence" value="ECO:0007669"/>
    <property type="project" value="UniProtKB-KW"/>
</dbReference>
<protein>
    <submittedName>
        <fullName evidence="12">Pleiotropic drug resistance ABC transporter</fullName>
    </submittedName>
</protein>
<dbReference type="CDD" id="cd03233">
    <property type="entry name" value="ABCG_PDR_domain1"/>
    <property type="match status" value="1"/>
</dbReference>
<keyword evidence="7 10" id="KW-1133">Transmembrane helix</keyword>
<feature type="transmembrane region" description="Helical" evidence="10">
    <location>
        <begin position="793"/>
        <end position="814"/>
    </location>
</feature>
<evidence type="ECO:0000256" key="1">
    <source>
        <dbReference type="ARBA" id="ARBA00004141"/>
    </source>
</evidence>
<feature type="transmembrane region" description="Helical" evidence="10">
    <location>
        <begin position="580"/>
        <end position="602"/>
    </location>
</feature>
<dbReference type="PANTHER" id="PTHR19241">
    <property type="entry name" value="ATP-BINDING CASSETTE TRANSPORTER"/>
    <property type="match status" value="1"/>
</dbReference>
<evidence type="ECO:0000256" key="3">
    <source>
        <dbReference type="ARBA" id="ARBA00022448"/>
    </source>
</evidence>
<evidence type="ECO:0000256" key="8">
    <source>
        <dbReference type="ARBA" id="ARBA00023136"/>
    </source>
</evidence>
<dbReference type="SMART" id="SM00382">
    <property type="entry name" value="AAA"/>
    <property type="match status" value="2"/>
</dbReference>
<feature type="transmembrane region" description="Helical" evidence="10">
    <location>
        <begin position="539"/>
        <end position="560"/>
    </location>
</feature>
<dbReference type="GO" id="GO:0016020">
    <property type="term" value="C:membrane"/>
    <property type="evidence" value="ECO:0007669"/>
    <property type="project" value="UniProtKB-SubCell"/>
</dbReference>
<evidence type="ECO:0000256" key="7">
    <source>
        <dbReference type="ARBA" id="ARBA00022989"/>
    </source>
</evidence>
<feature type="compositionally biased region" description="Low complexity" evidence="9">
    <location>
        <begin position="48"/>
        <end position="60"/>
    </location>
</feature>
<dbReference type="InterPro" id="IPR010929">
    <property type="entry name" value="PDR_CDR_ABC"/>
</dbReference>
<evidence type="ECO:0000256" key="2">
    <source>
        <dbReference type="ARBA" id="ARBA00006012"/>
    </source>
</evidence>